<evidence type="ECO:0000256" key="5">
    <source>
        <dbReference type="ARBA" id="ARBA00038219"/>
    </source>
</evidence>
<comment type="caution">
    <text evidence="9">The sequence shown here is derived from an EMBL/GenBank/DDBJ whole genome shotgun (WGS) entry which is preliminary data.</text>
</comment>
<feature type="signal peptide" evidence="7">
    <location>
        <begin position="1"/>
        <end position="28"/>
    </location>
</feature>
<accession>A0A9P4I758</accession>
<dbReference type="GO" id="GO:0009277">
    <property type="term" value="C:fungal-type cell wall"/>
    <property type="evidence" value="ECO:0007669"/>
    <property type="project" value="TreeGrafter"/>
</dbReference>
<feature type="region of interest" description="Disordered" evidence="6">
    <location>
        <begin position="214"/>
        <end position="250"/>
    </location>
</feature>
<dbReference type="PANTHER" id="PTHR47254">
    <property type="entry name" value="CELL WALL MANNOPROTEIN CIS3-RELATED"/>
    <property type="match status" value="1"/>
</dbReference>
<feature type="compositionally biased region" description="Pro residues" evidence="6">
    <location>
        <begin position="453"/>
        <end position="463"/>
    </location>
</feature>
<keyword evidence="10" id="KW-1185">Reference proteome</keyword>
<evidence type="ECO:0000256" key="3">
    <source>
        <dbReference type="ARBA" id="ARBA00022525"/>
    </source>
</evidence>
<dbReference type="EMBL" id="ML978137">
    <property type="protein sequence ID" value="KAF2093679.1"/>
    <property type="molecule type" value="Genomic_DNA"/>
</dbReference>
<dbReference type="OrthoDB" id="5415592at2759"/>
<dbReference type="InterPro" id="IPR051153">
    <property type="entry name" value="Yeast_CWMannoprotein_PIR"/>
</dbReference>
<feature type="compositionally biased region" description="Polar residues" evidence="6">
    <location>
        <begin position="214"/>
        <end position="228"/>
    </location>
</feature>
<organism evidence="9 10">
    <name type="scientific">Rhizodiscina lignyota</name>
    <dbReference type="NCBI Taxonomy" id="1504668"/>
    <lineage>
        <taxon>Eukaryota</taxon>
        <taxon>Fungi</taxon>
        <taxon>Dikarya</taxon>
        <taxon>Ascomycota</taxon>
        <taxon>Pezizomycotina</taxon>
        <taxon>Dothideomycetes</taxon>
        <taxon>Pleosporomycetidae</taxon>
        <taxon>Aulographales</taxon>
        <taxon>Rhizodiscinaceae</taxon>
        <taxon>Rhizodiscina</taxon>
    </lineage>
</organism>
<protein>
    <recommendedName>
        <fullName evidence="8">Cell wall mannoprotein PIR1-like C-terminal domain-containing protein</fullName>
    </recommendedName>
</protein>
<dbReference type="InterPro" id="IPR054508">
    <property type="entry name" value="PIR1-like_C"/>
</dbReference>
<keyword evidence="3" id="KW-0964">Secreted</keyword>
<feature type="domain" description="Cell wall mannoprotein PIR1-like C-terminal" evidence="8">
    <location>
        <begin position="329"/>
        <end position="407"/>
    </location>
</feature>
<keyword evidence="4 7" id="KW-0732">Signal</keyword>
<dbReference type="Proteomes" id="UP000799772">
    <property type="component" value="Unassembled WGS sequence"/>
</dbReference>
<gene>
    <name evidence="9" type="ORF">NA57DRAFT_61384</name>
</gene>
<keyword evidence="2" id="KW-0134">Cell wall</keyword>
<feature type="compositionally biased region" description="Polar residues" evidence="6">
    <location>
        <begin position="440"/>
        <end position="452"/>
    </location>
</feature>
<name>A0A9P4I758_9PEZI</name>
<evidence type="ECO:0000259" key="8">
    <source>
        <dbReference type="Pfam" id="PF22799"/>
    </source>
</evidence>
<proteinExistence type="inferred from homology"/>
<evidence type="ECO:0000313" key="9">
    <source>
        <dbReference type="EMBL" id="KAF2093679.1"/>
    </source>
</evidence>
<evidence type="ECO:0000256" key="1">
    <source>
        <dbReference type="ARBA" id="ARBA00004191"/>
    </source>
</evidence>
<evidence type="ECO:0000256" key="2">
    <source>
        <dbReference type="ARBA" id="ARBA00022512"/>
    </source>
</evidence>
<evidence type="ECO:0000256" key="7">
    <source>
        <dbReference type="SAM" id="SignalP"/>
    </source>
</evidence>
<dbReference type="Pfam" id="PF22799">
    <property type="entry name" value="PIR1-like_C"/>
    <property type="match status" value="1"/>
</dbReference>
<evidence type="ECO:0000256" key="4">
    <source>
        <dbReference type="ARBA" id="ARBA00022729"/>
    </source>
</evidence>
<dbReference type="PANTHER" id="PTHR47254:SF1">
    <property type="entry name" value="CELL WALL MANNOPROTEIN CIS3-RELATED"/>
    <property type="match status" value="1"/>
</dbReference>
<sequence>MAPSSGIRPAVVLLISAVLLNFAQSVLAASSTKILTMTNLIQPTRMDTQTATLPADGSCESSYLVPFAIAYANVTDTNAPVTFDSGTPDIPMPLIYVTLQDNSLYRLDTGMPIWIEDANNWIVFDTPTQGGVSGVQYEQPWSYCKNSNLVAFAGSTTFWDCDDTDYWGQVGSSNNSWPGCFEVQIIAVHNLENAPASHPPITGTWTQTTRIFTNPPTSSHSVSTSGTETWLDGTLVTSPPRSLGKRTMSTPAVPTSVITSTLATVIPTGVSTVMKPDTTPASTCHPNYPKSGSPVPFQLKVLDRILTNDQLGTPAKMEADNKMVTLKDGMIFDAQNRIFSVVSNFQLEYDNPPQDTAIYTAGWYLCDNGTITLGSWLSFTACNSENAGETETEEKLYLQNGAGQCKPAQILGPSENGSASFSNIPKLLSSTAGHVPTGRPKTNSTKTPTNSLPAPPHPAPGKPPSDRNCRQSTGKAFTIGMKGMYNSSPNATLFECQNASCRLTDTEIVKKTAEGSNVTFVVSSLDNSLIDPLNRTVSSETTLKYNAGWHICDNNILTLGSAITFAYCPQTANSSWKLVYGNTPPGCHYVFLYAAFPNDTTWIPTYWDSSELNNPPNSSQVLTATDAFASAQVTPTWGPVPAGSNEYANSAFYIFTVPWGGKKLEWTDHQLYTLQKGQLLSVPDGDVSWIIDNYDVIEPGPIHDTAISYDAGWSVFPNGTLRISNAPFSRCWKECSSPYFMVGPVPNCTSITFVARTQAQVDEYPYELIDATLPIGCYSTSSSSTPLVPTNSLSAPISSGGVLASTTVSGNLSKRALPSTTLTNQQTLQERQGASFSGTLTLPASSSASGILTAGAPGSSVSAAPQAGSLPAAPLLNGFNGCSDSSNNSLFNVRFVTGGDSTDDKNAQPVNGVGDTLYTLSGTEILDPNNAGVAVWVVDSQGIIDPSGTASGNIKYGQGWYLCSNGPDTWLLTLGNQIIFPQCNINGVPTLVYQDQDGTSNNALPSGCSNPTNGFLVANKTSNIWDKRSLQEPSNSIGMTRDVNNPPPPPQCVSVVGECIASITQNLSCYILRSIGGLVYSIRTYCATQCTQAATWMSILQTCNYTLDSAAPAALENICSQNNDPNLLLHGLTVGLCMSEFDSADFWNAFHLTGPTPNGWDNVYQKCQPSLAPWAPATPSTTVGSTGLPGGAKMAEQTPTPGLGCLVSLQNCVCCNNNATCDYAKAAQDCYTQASTDTSWGCQGTIFANALSNGQQDATALAASPEQCQAIFKNRNIARRSIPLETSVPTAPDAALSTSAPAFCDECLSSAPSSTSSTDLTTFLTEYT</sequence>
<dbReference type="GO" id="GO:0031505">
    <property type="term" value="P:fungal-type cell wall organization"/>
    <property type="evidence" value="ECO:0007669"/>
    <property type="project" value="TreeGrafter"/>
</dbReference>
<feature type="chain" id="PRO_5040121740" description="Cell wall mannoprotein PIR1-like C-terminal domain-containing protein" evidence="7">
    <location>
        <begin position="29"/>
        <end position="1328"/>
    </location>
</feature>
<reference evidence="9" key="1">
    <citation type="journal article" date="2020" name="Stud. Mycol.">
        <title>101 Dothideomycetes genomes: a test case for predicting lifestyles and emergence of pathogens.</title>
        <authorList>
            <person name="Haridas S."/>
            <person name="Albert R."/>
            <person name="Binder M."/>
            <person name="Bloem J."/>
            <person name="Labutti K."/>
            <person name="Salamov A."/>
            <person name="Andreopoulos B."/>
            <person name="Baker S."/>
            <person name="Barry K."/>
            <person name="Bills G."/>
            <person name="Bluhm B."/>
            <person name="Cannon C."/>
            <person name="Castanera R."/>
            <person name="Culley D."/>
            <person name="Daum C."/>
            <person name="Ezra D."/>
            <person name="Gonzalez J."/>
            <person name="Henrissat B."/>
            <person name="Kuo A."/>
            <person name="Liang C."/>
            <person name="Lipzen A."/>
            <person name="Lutzoni F."/>
            <person name="Magnuson J."/>
            <person name="Mondo S."/>
            <person name="Nolan M."/>
            <person name="Ohm R."/>
            <person name="Pangilinan J."/>
            <person name="Park H.-J."/>
            <person name="Ramirez L."/>
            <person name="Alfaro M."/>
            <person name="Sun H."/>
            <person name="Tritt A."/>
            <person name="Yoshinaga Y."/>
            <person name="Zwiers L.-H."/>
            <person name="Turgeon B."/>
            <person name="Goodwin S."/>
            <person name="Spatafora J."/>
            <person name="Crous P."/>
            <person name="Grigoriev I."/>
        </authorList>
    </citation>
    <scope>NUCLEOTIDE SEQUENCE</scope>
    <source>
        <strain evidence="9">CBS 133067</strain>
    </source>
</reference>
<comment type="similarity">
    <text evidence="5">Belongs to the PIR protein family.</text>
</comment>
<dbReference type="GO" id="GO:0005199">
    <property type="term" value="F:structural constituent of cell wall"/>
    <property type="evidence" value="ECO:0007669"/>
    <property type="project" value="TreeGrafter"/>
</dbReference>
<evidence type="ECO:0000256" key="6">
    <source>
        <dbReference type="SAM" id="MobiDB-lite"/>
    </source>
</evidence>
<feature type="region of interest" description="Disordered" evidence="6">
    <location>
        <begin position="429"/>
        <end position="472"/>
    </location>
</feature>
<evidence type="ECO:0000313" key="10">
    <source>
        <dbReference type="Proteomes" id="UP000799772"/>
    </source>
</evidence>
<comment type="subcellular location">
    <subcellularLocation>
        <location evidence="1">Secreted</location>
        <location evidence="1">Cell wall</location>
    </subcellularLocation>
</comment>